<dbReference type="PANTHER" id="PTHR43806:SF11">
    <property type="entry name" value="CEREVISIN-RELATED"/>
    <property type="match status" value="1"/>
</dbReference>
<dbReference type="CDD" id="cd07476">
    <property type="entry name" value="Peptidases_S8_thiazoline_oxidase_subtilisin-like_protease"/>
    <property type="match status" value="1"/>
</dbReference>
<evidence type="ECO:0000256" key="4">
    <source>
        <dbReference type="ARBA" id="ARBA00022825"/>
    </source>
</evidence>
<dbReference type="RefSeq" id="WP_231325442.1">
    <property type="nucleotide sequence ID" value="NZ_CP088156.1"/>
</dbReference>
<feature type="active site" description="Charge relay system" evidence="5">
    <location>
        <position position="224"/>
    </location>
</feature>
<dbReference type="InterPro" id="IPR023830">
    <property type="entry name" value="Peptidase_S8A_PatG"/>
</dbReference>
<dbReference type="GO" id="GO:0008233">
    <property type="term" value="F:peptidase activity"/>
    <property type="evidence" value="ECO:0007669"/>
    <property type="project" value="UniProtKB-KW"/>
</dbReference>
<dbReference type="Pfam" id="PF18065">
    <property type="entry name" value="PatG_C"/>
    <property type="match status" value="1"/>
</dbReference>
<comment type="similarity">
    <text evidence="1 5">Belongs to the peptidase S8 family.</text>
</comment>
<proteinExistence type="inferred from homology"/>
<accession>A0ABY3RGC3</accession>
<dbReference type="NCBIfam" id="TIGR03895">
    <property type="entry name" value="protease_PatA"/>
    <property type="match status" value="1"/>
</dbReference>
<dbReference type="InterPro" id="IPR000209">
    <property type="entry name" value="Peptidase_S8/S53_dom"/>
</dbReference>
<dbReference type="InterPro" id="IPR015500">
    <property type="entry name" value="Peptidase_S8_subtilisin-rel"/>
</dbReference>
<keyword evidence="10" id="KW-1185">Reference proteome</keyword>
<reference evidence="9" key="1">
    <citation type="journal article" date="2024" name="Antonie Van Leeuwenhoek">
        <title>Bradyrhizobium ontarionense sp. nov., a novel bacterial symbiont isolated from Aeschynomene indica (Indian jointvetch), harbours photosynthesis, nitrogen fixation and nitrous oxide (N2O) reductase genes.</title>
        <authorList>
            <person name="Bromfield E.S.P."/>
            <person name="Cloutier S."/>
        </authorList>
    </citation>
    <scope>NUCLEOTIDE SEQUENCE</scope>
    <source>
        <strain evidence="9">A19</strain>
    </source>
</reference>
<protein>
    <submittedName>
        <fullName evidence="9">PatA/PatG family cyanobactin maturation protease</fullName>
    </submittedName>
</protein>
<gene>
    <name evidence="9" type="ORF">LQG66_08695</name>
</gene>
<dbReference type="PANTHER" id="PTHR43806">
    <property type="entry name" value="PEPTIDASE S8"/>
    <property type="match status" value="1"/>
</dbReference>
<dbReference type="Gene3D" id="3.40.50.200">
    <property type="entry name" value="Peptidase S8/S53 domain"/>
    <property type="match status" value="1"/>
</dbReference>
<evidence type="ECO:0000259" key="7">
    <source>
        <dbReference type="Pfam" id="PF18047"/>
    </source>
</evidence>
<organism evidence="9 10">
    <name type="scientific">Bradyrhizobium ontarionense</name>
    <dbReference type="NCBI Taxonomy" id="2898149"/>
    <lineage>
        <taxon>Bacteria</taxon>
        <taxon>Pseudomonadati</taxon>
        <taxon>Pseudomonadota</taxon>
        <taxon>Alphaproteobacteria</taxon>
        <taxon>Hyphomicrobiales</taxon>
        <taxon>Nitrobacteraceae</taxon>
        <taxon>Bradyrhizobium</taxon>
    </lineage>
</organism>
<evidence type="ECO:0000313" key="9">
    <source>
        <dbReference type="EMBL" id="UFZ06358.1"/>
    </source>
</evidence>
<feature type="active site" description="Charge relay system" evidence="5">
    <location>
        <position position="30"/>
    </location>
</feature>
<dbReference type="InterPro" id="IPR034056">
    <property type="entry name" value="Pep_S8_PatG/PatA-like"/>
</dbReference>
<keyword evidence="4 5" id="KW-0720">Serine protease</keyword>
<dbReference type="PROSITE" id="PS00138">
    <property type="entry name" value="SUBTILASE_SER"/>
    <property type="match status" value="1"/>
</dbReference>
<dbReference type="Proteomes" id="UP001431010">
    <property type="component" value="Chromosome"/>
</dbReference>
<evidence type="ECO:0000313" key="10">
    <source>
        <dbReference type="Proteomes" id="UP001431010"/>
    </source>
</evidence>
<feature type="active site" description="Charge relay system" evidence="5">
    <location>
        <position position="64"/>
    </location>
</feature>
<dbReference type="SUPFAM" id="SSF52743">
    <property type="entry name" value="Subtilisin-like"/>
    <property type="match status" value="1"/>
</dbReference>
<dbReference type="PRINTS" id="PR00723">
    <property type="entry name" value="SUBTILISIN"/>
</dbReference>
<feature type="domain" description="PatG" evidence="7">
    <location>
        <begin position="374"/>
        <end position="462"/>
    </location>
</feature>
<evidence type="ECO:0000259" key="6">
    <source>
        <dbReference type="Pfam" id="PF00082"/>
    </source>
</evidence>
<feature type="domain" description="PatG C-terminal" evidence="8">
    <location>
        <begin position="529"/>
        <end position="633"/>
    </location>
</feature>
<keyword evidence="2 5" id="KW-0645">Protease</keyword>
<evidence type="ECO:0000256" key="1">
    <source>
        <dbReference type="ARBA" id="ARBA00011073"/>
    </source>
</evidence>
<feature type="domain" description="Peptidase S8/S53" evidence="6">
    <location>
        <begin position="23"/>
        <end position="262"/>
    </location>
</feature>
<dbReference type="PROSITE" id="PS51892">
    <property type="entry name" value="SUBTILASE"/>
    <property type="match status" value="1"/>
</dbReference>
<evidence type="ECO:0000256" key="5">
    <source>
        <dbReference type="PROSITE-ProRule" id="PRU01240"/>
    </source>
</evidence>
<dbReference type="InterPro" id="IPR023828">
    <property type="entry name" value="Peptidase_S8_Ser-AS"/>
</dbReference>
<keyword evidence="3 5" id="KW-0378">Hydrolase</keyword>
<dbReference type="GO" id="GO:0006508">
    <property type="term" value="P:proteolysis"/>
    <property type="evidence" value="ECO:0007669"/>
    <property type="project" value="UniProtKB-KW"/>
</dbReference>
<dbReference type="InterPro" id="IPR040483">
    <property type="entry name" value="PatG_dom"/>
</dbReference>
<dbReference type="InterPro" id="IPR036852">
    <property type="entry name" value="Peptidase_S8/S53_dom_sf"/>
</dbReference>
<dbReference type="Pfam" id="PF00082">
    <property type="entry name" value="Peptidase_S8"/>
    <property type="match status" value="1"/>
</dbReference>
<dbReference type="Pfam" id="PF18047">
    <property type="entry name" value="PatG_D"/>
    <property type="match status" value="1"/>
</dbReference>
<evidence type="ECO:0000256" key="3">
    <source>
        <dbReference type="ARBA" id="ARBA00022801"/>
    </source>
</evidence>
<dbReference type="EMBL" id="CP088156">
    <property type="protein sequence ID" value="UFZ06358.1"/>
    <property type="molecule type" value="Genomic_DNA"/>
</dbReference>
<evidence type="ECO:0000259" key="8">
    <source>
        <dbReference type="Pfam" id="PF18065"/>
    </source>
</evidence>
<dbReference type="InterPro" id="IPR040636">
    <property type="entry name" value="PatG_C"/>
</dbReference>
<evidence type="ECO:0000256" key="2">
    <source>
        <dbReference type="ARBA" id="ARBA00022670"/>
    </source>
</evidence>
<name>A0ABY3RGC3_9BRAD</name>
<sequence length="637" mass="66652">MAGWDAATFLGKVPLYLGRGDPEVMIAVLDGPVDLTHDCFQGTRVRRLETVASAKAADGGATAHGTHVASLIFGQPGSSVEGLAPLCRGLIIPIFGDDSLRCSQLDVARAILLAVENGAHIINISGGQLAHSSEPHPVLAQAIDSCIRQNVLIVAAAGNDGCDCLHIPAAVSSVLAVGAMDEQGQPLPSSNWGSAYREQGILAPGSNIPGAALQGGVARKSGTSFAAPLVSGVAALLLSVQIKSGSQPNPRAVREALLKTATPCIPSGAEECSRVLAGRINIQQAINQIQRGATSMSEAETLSLNEAGLDASGIRCDDGAAIRRQDDFAPAAGIAMSEIAMSDIAPSDCGCGCGGAEKKSSCGCGGTAAQKAPFVYALGKLGYDFGSEARRDSFIQSMPVGANNPQLPEQLLAYLADNIYEAGSVIWTLNVDVTPIYAIQPAGPFAAAGYARMLDLLRGQLNDGVELVSIPAVIGGNIRLQSGQVVPVIIPSMRGMFSWATPALVSHVLGPRPKAAEAQKTFDSLAGGLGNFLNRIYYDLRNLGITGEDRALNYSATNAVQIADVIRVSTQQQLELDDIQVKKSPICRLDSECYDVELSFFNPHNTNTANRVFRFTVDVSDVIPVTVGTVRTWTKRV</sequence>
<dbReference type="InterPro" id="IPR050131">
    <property type="entry name" value="Peptidase_S8_subtilisin-like"/>
</dbReference>